<dbReference type="EMBL" id="BKCJ010001209">
    <property type="protein sequence ID" value="GEU39709.1"/>
    <property type="molecule type" value="Genomic_DNA"/>
</dbReference>
<sequence length="430" mass="49182">MILMSVIYYWEELGDVRLMGSMILKEISTFFMGRKENCYGSTQSNTAITKTEVKVEEKIVKAKVVDEHIEKIEDLQSYRQHDDKISTFLFGTTNKVGTLKTCEETMSFNDDEDVKGQVLSRGIHVDETKVNAVRDWSSPKTLPGVRNNKVADVLSRKTILLVSINNEVVGFDSIKELYATDEDFHNTWMELETKQRRGFPRWRISFPVRRLRMRHILQGCSFKSTAHPQTNDQTKVVNRTLRNMIRCLCGENPKVWDVSLAKAEFAYNSAVYSSMGFLPFEVVYKTSPRHVVDLVDKVGNKNIQANRMVEEVHATHETKDVLPWPGNAYMAFDLRPTKDVLPWPSNANMAFDLRQTEDVLPWPGNANMVFDLRPTGNGLPWLDNTNMAFDLRSTGDGLLWPDNANMAFDLRPTGDGLPWPDNANMAFELR</sequence>
<dbReference type="SUPFAM" id="SSF53098">
    <property type="entry name" value="Ribonuclease H-like"/>
    <property type="match status" value="1"/>
</dbReference>
<dbReference type="Gene3D" id="3.30.420.10">
    <property type="entry name" value="Ribonuclease H-like superfamily/Ribonuclease H"/>
    <property type="match status" value="1"/>
</dbReference>
<proteinExistence type="predicted"/>
<dbReference type="PANTHER" id="PTHR37984:SF5">
    <property type="entry name" value="PROTEIN NYNRIN-LIKE"/>
    <property type="match status" value="1"/>
</dbReference>
<reference evidence="1" key="1">
    <citation type="journal article" date="2019" name="Sci. Rep.">
        <title>Draft genome of Tanacetum cinerariifolium, the natural source of mosquito coil.</title>
        <authorList>
            <person name="Yamashiro T."/>
            <person name="Shiraishi A."/>
            <person name="Satake H."/>
            <person name="Nakayama K."/>
        </authorList>
    </citation>
    <scope>NUCLEOTIDE SEQUENCE</scope>
</reference>
<comment type="caution">
    <text evidence="1">The sequence shown here is derived from an EMBL/GenBank/DDBJ whole genome shotgun (WGS) entry which is preliminary data.</text>
</comment>
<dbReference type="PANTHER" id="PTHR37984">
    <property type="entry name" value="PROTEIN CBG26694"/>
    <property type="match status" value="1"/>
</dbReference>
<dbReference type="InterPro" id="IPR012337">
    <property type="entry name" value="RNaseH-like_sf"/>
</dbReference>
<evidence type="ECO:0000313" key="1">
    <source>
        <dbReference type="EMBL" id="GEU39709.1"/>
    </source>
</evidence>
<organism evidence="1">
    <name type="scientific">Tanacetum cinerariifolium</name>
    <name type="common">Dalmatian daisy</name>
    <name type="synonym">Chrysanthemum cinerariifolium</name>
    <dbReference type="NCBI Taxonomy" id="118510"/>
    <lineage>
        <taxon>Eukaryota</taxon>
        <taxon>Viridiplantae</taxon>
        <taxon>Streptophyta</taxon>
        <taxon>Embryophyta</taxon>
        <taxon>Tracheophyta</taxon>
        <taxon>Spermatophyta</taxon>
        <taxon>Magnoliopsida</taxon>
        <taxon>eudicotyledons</taxon>
        <taxon>Gunneridae</taxon>
        <taxon>Pentapetalae</taxon>
        <taxon>asterids</taxon>
        <taxon>campanulids</taxon>
        <taxon>Asterales</taxon>
        <taxon>Asteraceae</taxon>
        <taxon>Asteroideae</taxon>
        <taxon>Anthemideae</taxon>
        <taxon>Anthemidinae</taxon>
        <taxon>Tanacetum</taxon>
    </lineage>
</organism>
<accession>A0A6L2JSN2</accession>
<dbReference type="GO" id="GO:0016740">
    <property type="term" value="F:transferase activity"/>
    <property type="evidence" value="ECO:0007669"/>
    <property type="project" value="UniProtKB-KW"/>
</dbReference>
<keyword evidence="1" id="KW-0808">Transferase</keyword>
<dbReference type="InterPro" id="IPR050951">
    <property type="entry name" value="Retrovirus_Pol_polyprotein"/>
</dbReference>
<dbReference type="InterPro" id="IPR036397">
    <property type="entry name" value="RNaseH_sf"/>
</dbReference>
<name>A0A6L2JSN2_TANCI</name>
<gene>
    <name evidence="1" type="ORF">Tci_011687</name>
</gene>
<protein>
    <submittedName>
        <fullName evidence="1">Putative nucleotidyltransferase, ribonuclease H</fullName>
    </submittedName>
</protein>
<dbReference type="AlphaFoldDB" id="A0A6L2JSN2"/>
<dbReference type="GO" id="GO:0003676">
    <property type="term" value="F:nucleic acid binding"/>
    <property type="evidence" value="ECO:0007669"/>
    <property type="project" value="InterPro"/>
</dbReference>